<dbReference type="InterPro" id="IPR016032">
    <property type="entry name" value="Sig_transdc_resp-reg_C-effctor"/>
</dbReference>
<evidence type="ECO:0000256" key="2">
    <source>
        <dbReference type="ARBA" id="ARBA00023125"/>
    </source>
</evidence>
<dbReference type="PRINTS" id="PR00038">
    <property type="entry name" value="HTHLUXR"/>
</dbReference>
<dbReference type="InterPro" id="IPR058245">
    <property type="entry name" value="NreC/VraR/RcsB-like_REC"/>
</dbReference>
<dbReference type="InterPro" id="IPR000792">
    <property type="entry name" value="Tscrpt_reg_LuxR_C"/>
</dbReference>
<evidence type="ECO:0000256" key="3">
    <source>
        <dbReference type="PROSITE-ProRule" id="PRU00169"/>
    </source>
</evidence>
<evidence type="ECO:0000259" key="5">
    <source>
        <dbReference type="PROSITE" id="PS50110"/>
    </source>
</evidence>
<dbReference type="SMART" id="SM00448">
    <property type="entry name" value="REC"/>
    <property type="match status" value="1"/>
</dbReference>
<dbReference type="Pfam" id="PF00196">
    <property type="entry name" value="GerE"/>
    <property type="match status" value="1"/>
</dbReference>
<keyword evidence="1 3" id="KW-0597">Phosphoprotein</keyword>
<dbReference type="Gene3D" id="3.40.50.2300">
    <property type="match status" value="1"/>
</dbReference>
<gene>
    <name evidence="6" type="ORF">SAMN06265222_113141</name>
</gene>
<dbReference type="PROSITE" id="PS50043">
    <property type="entry name" value="HTH_LUXR_2"/>
    <property type="match status" value="1"/>
</dbReference>
<dbReference type="SUPFAM" id="SSF46894">
    <property type="entry name" value="C-terminal effector domain of the bipartite response regulators"/>
    <property type="match status" value="1"/>
</dbReference>
<dbReference type="Proteomes" id="UP001158067">
    <property type="component" value="Unassembled WGS sequence"/>
</dbReference>
<protein>
    <submittedName>
        <fullName evidence="6">Two component transcriptional regulator, LuxR family</fullName>
    </submittedName>
</protein>
<organism evidence="6 7">
    <name type="scientific">Neorhodopirellula lusitana</name>
    <dbReference type="NCBI Taxonomy" id="445327"/>
    <lineage>
        <taxon>Bacteria</taxon>
        <taxon>Pseudomonadati</taxon>
        <taxon>Planctomycetota</taxon>
        <taxon>Planctomycetia</taxon>
        <taxon>Pirellulales</taxon>
        <taxon>Pirellulaceae</taxon>
        <taxon>Neorhodopirellula</taxon>
    </lineage>
</organism>
<keyword evidence="2" id="KW-0238">DNA-binding</keyword>
<dbReference type="CDD" id="cd17535">
    <property type="entry name" value="REC_NarL-like"/>
    <property type="match status" value="1"/>
</dbReference>
<dbReference type="InterPro" id="IPR001789">
    <property type="entry name" value="Sig_transdc_resp-reg_receiver"/>
</dbReference>
<dbReference type="PANTHER" id="PTHR43214">
    <property type="entry name" value="TWO-COMPONENT RESPONSE REGULATOR"/>
    <property type="match status" value="1"/>
</dbReference>
<accession>A0ABY1QGT2</accession>
<name>A0ABY1QGT2_9BACT</name>
<dbReference type="CDD" id="cd06170">
    <property type="entry name" value="LuxR_C_like"/>
    <property type="match status" value="1"/>
</dbReference>
<feature type="domain" description="HTH luxR-type" evidence="4">
    <location>
        <begin position="166"/>
        <end position="231"/>
    </location>
</feature>
<comment type="caution">
    <text evidence="6">The sequence shown here is derived from an EMBL/GenBank/DDBJ whole genome shotgun (WGS) entry which is preliminary data.</text>
</comment>
<sequence>MNSEANMSVASRDRDSRDKNIRVMIVEDHPEYREVVEIALKKEPDIQLIGTYGAVEVALRSLQNRDERKMPDLVLLDLNLPGINGLDAIPMFIEAFPCSKIIILTQSDQEADVVRAISLGASGYLLKSATVSQIKTGIREVARGEATLDAKVAKYVMNILRETLPKQTVDKVLTPREMEILAMLADGLTKKEIAKDLGLSNSTVSTHVVHIFEKLKVQNAPAAIAKAFRIGLFRA</sequence>
<reference evidence="6 7" key="1">
    <citation type="submission" date="2017-05" db="EMBL/GenBank/DDBJ databases">
        <authorList>
            <person name="Varghese N."/>
            <person name="Submissions S."/>
        </authorList>
    </citation>
    <scope>NUCLEOTIDE SEQUENCE [LARGE SCALE GENOMIC DNA]</scope>
    <source>
        <strain evidence="6 7">DSM 25457</strain>
    </source>
</reference>
<feature type="modified residue" description="4-aspartylphosphate" evidence="3">
    <location>
        <position position="77"/>
    </location>
</feature>
<evidence type="ECO:0000259" key="4">
    <source>
        <dbReference type="PROSITE" id="PS50043"/>
    </source>
</evidence>
<feature type="domain" description="Response regulatory" evidence="5">
    <location>
        <begin position="22"/>
        <end position="142"/>
    </location>
</feature>
<evidence type="ECO:0000256" key="1">
    <source>
        <dbReference type="ARBA" id="ARBA00022553"/>
    </source>
</evidence>
<proteinExistence type="predicted"/>
<dbReference type="EMBL" id="FXUG01000013">
    <property type="protein sequence ID" value="SMP70837.1"/>
    <property type="molecule type" value="Genomic_DNA"/>
</dbReference>
<dbReference type="InterPro" id="IPR011006">
    <property type="entry name" value="CheY-like_superfamily"/>
</dbReference>
<dbReference type="SUPFAM" id="SSF52172">
    <property type="entry name" value="CheY-like"/>
    <property type="match status" value="1"/>
</dbReference>
<dbReference type="InterPro" id="IPR039420">
    <property type="entry name" value="WalR-like"/>
</dbReference>
<evidence type="ECO:0000313" key="7">
    <source>
        <dbReference type="Proteomes" id="UP001158067"/>
    </source>
</evidence>
<dbReference type="SMART" id="SM00421">
    <property type="entry name" value="HTH_LUXR"/>
    <property type="match status" value="1"/>
</dbReference>
<dbReference type="Pfam" id="PF00072">
    <property type="entry name" value="Response_reg"/>
    <property type="match status" value="1"/>
</dbReference>
<dbReference type="PROSITE" id="PS50110">
    <property type="entry name" value="RESPONSE_REGULATORY"/>
    <property type="match status" value="1"/>
</dbReference>
<evidence type="ECO:0000313" key="6">
    <source>
        <dbReference type="EMBL" id="SMP70837.1"/>
    </source>
</evidence>
<keyword evidence="7" id="KW-1185">Reference proteome</keyword>
<dbReference type="PANTHER" id="PTHR43214:SF43">
    <property type="entry name" value="TWO-COMPONENT RESPONSE REGULATOR"/>
    <property type="match status" value="1"/>
</dbReference>